<dbReference type="SUPFAM" id="SSF47384">
    <property type="entry name" value="Homodimeric domain of signal transducing histidine kinase"/>
    <property type="match status" value="1"/>
</dbReference>
<dbReference type="InterPro" id="IPR001789">
    <property type="entry name" value="Sig_transdc_resp-reg_receiver"/>
</dbReference>
<dbReference type="InterPro" id="IPR003661">
    <property type="entry name" value="HisK_dim/P_dom"/>
</dbReference>
<organism evidence="4 5">
    <name type="scientific">candidate division KSB3 bacterium</name>
    <dbReference type="NCBI Taxonomy" id="2044937"/>
    <lineage>
        <taxon>Bacteria</taxon>
        <taxon>candidate division KSB3</taxon>
    </lineage>
</organism>
<keyword evidence="1 2" id="KW-0597">Phosphoprotein</keyword>
<comment type="caution">
    <text evidence="4">The sequence shown here is derived from an EMBL/GenBank/DDBJ whole genome shotgun (WGS) entry which is preliminary data.</text>
</comment>
<dbReference type="Proteomes" id="UP000649604">
    <property type="component" value="Unassembled WGS sequence"/>
</dbReference>
<dbReference type="PANTHER" id="PTHR43547:SF2">
    <property type="entry name" value="HYBRID SIGNAL TRANSDUCTION HISTIDINE KINASE C"/>
    <property type="match status" value="1"/>
</dbReference>
<feature type="domain" description="Response regulatory" evidence="3">
    <location>
        <begin position="10"/>
        <end position="126"/>
    </location>
</feature>
<proteinExistence type="predicted"/>
<sequence length="264" mass="29671">MDTTPQAKSTILLVDDNPSNLEVLYNSLGQNTFEILISQDGESALLQAEQEQPDLILLDVLMPGLDGFETCRKLKANAATQAIPVIFMTALVEINDKLEGFEAGAVDYITKPLQPQEVVARVKTHLTLRRLQQQLQQEIASKDKLFAIIGHDLKGPIAALLDIISVTAEHLDTYGLEKLQELTAIQKTAAENLHKLVMNLMTWSRMQRRAIEYLPQRFNLSLVVTRNINLLKPQVKQKQITVEQTLPVDLSVYADLDMVDMIMR</sequence>
<feature type="modified residue" description="4-aspartylphosphate" evidence="2">
    <location>
        <position position="59"/>
    </location>
</feature>
<dbReference type="Gene3D" id="3.40.50.2300">
    <property type="match status" value="1"/>
</dbReference>
<feature type="non-terminal residue" evidence="4">
    <location>
        <position position="264"/>
    </location>
</feature>
<dbReference type="InterPro" id="IPR011006">
    <property type="entry name" value="CheY-like_superfamily"/>
</dbReference>
<dbReference type="CDD" id="cd19920">
    <property type="entry name" value="REC_PA4781-like"/>
    <property type="match status" value="1"/>
</dbReference>
<evidence type="ECO:0000259" key="3">
    <source>
        <dbReference type="PROSITE" id="PS50110"/>
    </source>
</evidence>
<dbReference type="SUPFAM" id="SSF52172">
    <property type="entry name" value="CheY-like"/>
    <property type="match status" value="1"/>
</dbReference>
<accession>A0A9D5JVY8</accession>
<dbReference type="Gene3D" id="6.10.250.690">
    <property type="match status" value="1"/>
</dbReference>
<name>A0A9D5JVY8_9BACT</name>
<evidence type="ECO:0000256" key="2">
    <source>
        <dbReference type="PROSITE-ProRule" id="PRU00169"/>
    </source>
</evidence>
<dbReference type="PANTHER" id="PTHR43547">
    <property type="entry name" value="TWO-COMPONENT HISTIDINE KINASE"/>
    <property type="match status" value="1"/>
</dbReference>
<dbReference type="AlphaFoldDB" id="A0A9D5JVY8"/>
<dbReference type="Pfam" id="PF00072">
    <property type="entry name" value="Response_reg"/>
    <property type="match status" value="1"/>
</dbReference>
<dbReference type="Gene3D" id="1.10.287.130">
    <property type="match status" value="1"/>
</dbReference>
<evidence type="ECO:0000256" key="1">
    <source>
        <dbReference type="ARBA" id="ARBA00022553"/>
    </source>
</evidence>
<reference evidence="4" key="1">
    <citation type="submission" date="2019-11" db="EMBL/GenBank/DDBJ databases">
        <title>Microbial mats filling the niche in hypersaline microbial mats.</title>
        <authorList>
            <person name="Wong H.L."/>
            <person name="Macleod F.I."/>
            <person name="White R.A. III"/>
            <person name="Burns B.P."/>
        </authorList>
    </citation>
    <scope>NUCLEOTIDE SEQUENCE</scope>
    <source>
        <strain evidence="4">Rbin_158</strain>
    </source>
</reference>
<dbReference type="InterPro" id="IPR036097">
    <property type="entry name" value="HisK_dim/P_sf"/>
</dbReference>
<evidence type="ECO:0000313" key="4">
    <source>
        <dbReference type="EMBL" id="MBD3324701.1"/>
    </source>
</evidence>
<dbReference type="PROSITE" id="PS50110">
    <property type="entry name" value="RESPONSE_REGULATORY"/>
    <property type="match status" value="1"/>
</dbReference>
<dbReference type="GO" id="GO:0000155">
    <property type="term" value="F:phosphorelay sensor kinase activity"/>
    <property type="evidence" value="ECO:0007669"/>
    <property type="project" value="InterPro"/>
</dbReference>
<dbReference type="CDD" id="cd00082">
    <property type="entry name" value="HisKA"/>
    <property type="match status" value="1"/>
</dbReference>
<dbReference type="EMBL" id="WJJP01000282">
    <property type="protein sequence ID" value="MBD3324701.1"/>
    <property type="molecule type" value="Genomic_DNA"/>
</dbReference>
<dbReference type="SMART" id="SM00448">
    <property type="entry name" value="REC"/>
    <property type="match status" value="1"/>
</dbReference>
<protein>
    <submittedName>
        <fullName evidence="4">Response regulator</fullName>
    </submittedName>
</protein>
<gene>
    <name evidence="4" type="ORF">GF339_08960</name>
</gene>
<evidence type="ECO:0000313" key="5">
    <source>
        <dbReference type="Proteomes" id="UP000649604"/>
    </source>
</evidence>